<reference evidence="3 4" key="1">
    <citation type="submission" date="2020-08" db="EMBL/GenBank/DDBJ databases">
        <title>Description of novel Flavobacterium F-400 isolate.</title>
        <authorList>
            <person name="Saticioglu I."/>
            <person name="Duman M."/>
            <person name="Altun S."/>
        </authorList>
    </citation>
    <scope>NUCLEOTIDE SEQUENCE [LARGE SCALE GENOMIC DNA]</scope>
    <source>
        <strain evidence="3 4">F-400</strain>
    </source>
</reference>
<dbReference type="PIRSF" id="PIRSF026631">
    <property type="entry name" value="UCP026631"/>
    <property type="match status" value="1"/>
</dbReference>
<feature type="transmembrane region" description="Helical" evidence="1">
    <location>
        <begin position="367"/>
        <end position="390"/>
    </location>
</feature>
<accession>A0ABR7JEL6</accession>
<keyword evidence="4" id="KW-1185">Reference proteome</keyword>
<evidence type="ECO:0000256" key="1">
    <source>
        <dbReference type="SAM" id="Phobius"/>
    </source>
</evidence>
<keyword evidence="1" id="KW-0812">Transmembrane</keyword>
<dbReference type="RefSeq" id="WP_166134222.1">
    <property type="nucleotide sequence ID" value="NZ_JAAOBY010000002.1"/>
</dbReference>
<organism evidence="3 4">
    <name type="scientific">Flavobacterium turcicum</name>
    <dbReference type="NCBI Taxonomy" id="2764718"/>
    <lineage>
        <taxon>Bacteria</taxon>
        <taxon>Pseudomonadati</taxon>
        <taxon>Bacteroidota</taxon>
        <taxon>Flavobacteriia</taxon>
        <taxon>Flavobacteriales</taxon>
        <taxon>Flavobacteriaceae</taxon>
        <taxon>Flavobacterium</taxon>
    </lineage>
</organism>
<feature type="domain" description="YdbS-like PH" evidence="2">
    <location>
        <begin position="69"/>
        <end position="144"/>
    </location>
</feature>
<feature type="transmembrane region" description="Helical" evidence="1">
    <location>
        <begin position="46"/>
        <end position="67"/>
    </location>
</feature>
<dbReference type="InterPro" id="IPR014529">
    <property type="entry name" value="UCP026631"/>
</dbReference>
<feature type="transmembrane region" description="Helical" evidence="1">
    <location>
        <begin position="396"/>
        <end position="413"/>
    </location>
</feature>
<feature type="domain" description="YdbS-like PH" evidence="2">
    <location>
        <begin position="416"/>
        <end position="478"/>
    </location>
</feature>
<feature type="transmembrane region" description="Helical" evidence="1">
    <location>
        <begin position="239"/>
        <end position="263"/>
    </location>
</feature>
<dbReference type="PANTHER" id="PTHR34473">
    <property type="entry name" value="UPF0699 TRANSMEMBRANE PROTEIN YDBS"/>
    <property type="match status" value="1"/>
</dbReference>
<dbReference type="Proteomes" id="UP000621670">
    <property type="component" value="Unassembled WGS sequence"/>
</dbReference>
<keyword evidence="1" id="KW-1133">Transmembrane helix</keyword>
<proteinExistence type="predicted"/>
<sequence>MRTDFSQPQRQSAVGIWVLFFYTLQQYARAFWPVFLVFFFRLKNFYLGYIFGVIGLFLVLIALISYLKYRNFTFYLDEENQEFIINEGILNKTKTAIQLNKIQQVNINQSFIQKIIGVYELQVDTAGSSKKEGNIKAISQQLALDLKACLLENEGKERILGLNEPGTAVEFESNTTITPFIKISFFSLLKVGITSNYQRTIALLVLFFSTVFESLSKLADQETGYEQDFGSYFDSSQGLTAIIMGFFMVLVAVLVLNIIRVFVQFFNFNIAKQKGSLLLSYGLLNSKSTIVKPEKVQITTVTQNYFQRKWGILDVRIKQATGGDEEQRKSAIEIPGCDPIERDAILQLLFSKLPEKGIELTPNYRKLVFALFITVAIPVALFFGLANTFFPEIMEYVGWVPFYVVLMTVLQYFKFKNYRLYIHPEFIIKTSGAWDVSEAIILPQKIQAITTSQLFWHKKADIGSVVLHTAGGNISFQLANYTVLKEHINRWLYELETSNSNWM</sequence>
<name>A0ABR7JEL6_9FLAO</name>
<gene>
    <name evidence="3" type="ORF">H8R26_05730</name>
</gene>
<feature type="transmembrane region" description="Helical" evidence="1">
    <location>
        <begin position="12"/>
        <end position="40"/>
    </location>
</feature>
<dbReference type="InterPro" id="IPR005182">
    <property type="entry name" value="YdbS-like_PH"/>
</dbReference>
<evidence type="ECO:0000313" key="4">
    <source>
        <dbReference type="Proteomes" id="UP000621670"/>
    </source>
</evidence>
<evidence type="ECO:0000259" key="2">
    <source>
        <dbReference type="Pfam" id="PF03703"/>
    </source>
</evidence>
<dbReference type="Pfam" id="PF03703">
    <property type="entry name" value="bPH_2"/>
    <property type="match status" value="3"/>
</dbReference>
<protein>
    <submittedName>
        <fullName evidence="3">PH domain-containing protein</fullName>
    </submittedName>
</protein>
<dbReference type="PANTHER" id="PTHR34473:SF2">
    <property type="entry name" value="UPF0699 TRANSMEMBRANE PROTEIN YDBT"/>
    <property type="match status" value="1"/>
</dbReference>
<dbReference type="EMBL" id="JACRUM010000002">
    <property type="protein sequence ID" value="MBC5862917.1"/>
    <property type="molecule type" value="Genomic_DNA"/>
</dbReference>
<comment type="caution">
    <text evidence="3">The sequence shown here is derived from an EMBL/GenBank/DDBJ whole genome shotgun (WGS) entry which is preliminary data.</text>
</comment>
<evidence type="ECO:0000313" key="3">
    <source>
        <dbReference type="EMBL" id="MBC5862917.1"/>
    </source>
</evidence>
<feature type="domain" description="YdbS-like PH" evidence="2">
    <location>
        <begin position="276"/>
        <end position="337"/>
    </location>
</feature>
<keyword evidence="1" id="KW-0472">Membrane</keyword>